<comment type="caution">
    <text evidence="3">The sequence shown here is derived from an EMBL/GenBank/DDBJ whole genome shotgun (WGS) entry which is preliminary data.</text>
</comment>
<proteinExistence type="predicted"/>
<keyword evidence="4" id="KW-1185">Reference proteome</keyword>
<gene>
    <name evidence="3" type="ORF">SCD90_06325</name>
</gene>
<protein>
    <submittedName>
        <fullName evidence="3">HupE/UreJ family protein</fullName>
    </submittedName>
</protein>
<dbReference type="InterPro" id="IPR007038">
    <property type="entry name" value="HupE_UreJ"/>
</dbReference>
<reference evidence="3 4" key="1">
    <citation type="submission" date="2023-11" db="EMBL/GenBank/DDBJ databases">
        <authorList>
            <person name="Bao R."/>
        </authorList>
    </citation>
    <scope>NUCLEOTIDE SEQUENCE [LARGE SCALE GENOMIC DNA]</scope>
    <source>
        <strain evidence="3 4">PJ23</strain>
    </source>
</reference>
<feature type="chain" id="PRO_5045804511" evidence="2">
    <location>
        <begin position="25"/>
        <end position="192"/>
    </location>
</feature>
<feature type="transmembrane region" description="Helical" evidence="1">
    <location>
        <begin position="48"/>
        <end position="67"/>
    </location>
</feature>
<keyword evidence="1" id="KW-0472">Membrane</keyword>
<name>A0ABU4RLG1_9HYPH</name>
<evidence type="ECO:0000313" key="3">
    <source>
        <dbReference type="EMBL" id="MDX6805673.1"/>
    </source>
</evidence>
<organism evidence="3 4">
    <name type="scientific">Terrihabitans rhizophilus</name>
    <dbReference type="NCBI Taxonomy" id="3092662"/>
    <lineage>
        <taxon>Bacteria</taxon>
        <taxon>Pseudomonadati</taxon>
        <taxon>Pseudomonadota</taxon>
        <taxon>Alphaproteobacteria</taxon>
        <taxon>Hyphomicrobiales</taxon>
        <taxon>Terrihabitans</taxon>
    </lineage>
</organism>
<dbReference type="PIRSF" id="PIRSF016919">
    <property type="entry name" value="HupE_UreJ"/>
    <property type="match status" value="1"/>
</dbReference>
<feature type="transmembrane region" description="Helical" evidence="1">
    <location>
        <begin position="74"/>
        <end position="93"/>
    </location>
</feature>
<keyword evidence="1" id="KW-0812">Transmembrane</keyword>
<accession>A0ABU4RLG1</accession>
<evidence type="ECO:0000256" key="2">
    <source>
        <dbReference type="SAM" id="SignalP"/>
    </source>
</evidence>
<evidence type="ECO:0000256" key="1">
    <source>
        <dbReference type="SAM" id="Phobius"/>
    </source>
</evidence>
<feature type="transmembrane region" description="Helical" evidence="1">
    <location>
        <begin position="149"/>
        <end position="168"/>
    </location>
</feature>
<dbReference type="Proteomes" id="UP001274321">
    <property type="component" value="Unassembled WGS sequence"/>
</dbReference>
<sequence length="192" mass="18689">MQITTSRSFALAAAASLAATPAFAHTGAGDAHGFIHGLAHPIGGMDHVLAMVAVGLFACLLGGRALWAVPLAFVGMMLVGGALGMAGVELPAVELGITASIIVIGGVTAFGGSLPLAAAMALVGFLAIFHGHAHGAEMPLGAGAFDYSAGFAFGTALLHALGLGIGLAVRSARVVRMAGAATAVIGAVLLVA</sequence>
<feature type="transmembrane region" description="Helical" evidence="1">
    <location>
        <begin position="99"/>
        <end position="129"/>
    </location>
</feature>
<keyword evidence="2" id="KW-0732">Signal</keyword>
<feature type="signal peptide" evidence="2">
    <location>
        <begin position="1"/>
        <end position="24"/>
    </location>
</feature>
<evidence type="ECO:0000313" key="4">
    <source>
        <dbReference type="Proteomes" id="UP001274321"/>
    </source>
</evidence>
<dbReference type="EMBL" id="JAXAFJ010000002">
    <property type="protein sequence ID" value="MDX6805673.1"/>
    <property type="molecule type" value="Genomic_DNA"/>
</dbReference>
<feature type="transmembrane region" description="Helical" evidence="1">
    <location>
        <begin position="174"/>
        <end position="191"/>
    </location>
</feature>
<dbReference type="RefSeq" id="WP_319843778.1">
    <property type="nucleotide sequence ID" value="NZ_JAXAFJ010000002.1"/>
</dbReference>
<keyword evidence="1" id="KW-1133">Transmembrane helix</keyword>
<dbReference type="Pfam" id="PF04955">
    <property type="entry name" value="HupE_UreJ"/>
    <property type="match status" value="1"/>
</dbReference>